<feature type="region of interest" description="Disordered" evidence="1">
    <location>
        <begin position="24"/>
        <end position="45"/>
    </location>
</feature>
<reference evidence="2 3" key="1">
    <citation type="journal article" date="2019" name="Commun. Biol.">
        <title>The bagworm genome reveals a unique fibroin gene that provides high tensile strength.</title>
        <authorList>
            <person name="Kono N."/>
            <person name="Nakamura H."/>
            <person name="Ohtoshi R."/>
            <person name="Tomita M."/>
            <person name="Numata K."/>
            <person name="Arakawa K."/>
        </authorList>
    </citation>
    <scope>NUCLEOTIDE SEQUENCE [LARGE SCALE GENOMIC DNA]</scope>
</reference>
<dbReference type="AlphaFoldDB" id="A0A4C1YHD4"/>
<protein>
    <submittedName>
        <fullName evidence="2">Uncharacterized protein</fullName>
    </submittedName>
</protein>
<dbReference type="EMBL" id="BGZK01001207">
    <property type="protein sequence ID" value="GBP74404.1"/>
    <property type="molecule type" value="Genomic_DNA"/>
</dbReference>
<name>A0A4C1YHD4_EUMVA</name>
<organism evidence="2 3">
    <name type="scientific">Eumeta variegata</name>
    <name type="common">Bagworm moth</name>
    <name type="synonym">Eumeta japonica</name>
    <dbReference type="NCBI Taxonomy" id="151549"/>
    <lineage>
        <taxon>Eukaryota</taxon>
        <taxon>Metazoa</taxon>
        <taxon>Ecdysozoa</taxon>
        <taxon>Arthropoda</taxon>
        <taxon>Hexapoda</taxon>
        <taxon>Insecta</taxon>
        <taxon>Pterygota</taxon>
        <taxon>Neoptera</taxon>
        <taxon>Endopterygota</taxon>
        <taxon>Lepidoptera</taxon>
        <taxon>Glossata</taxon>
        <taxon>Ditrysia</taxon>
        <taxon>Tineoidea</taxon>
        <taxon>Psychidae</taxon>
        <taxon>Oiketicinae</taxon>
        <taxon>Eumeta</taxon>
    </lineage>
</organism>
<proteinExistence type="predicted"/>
<comment type="caution">
    <text evidence="2">The sequence shown here is derived from an EMBL/GenBank/DDBJ whole genome shotgun (WGS) entry which is preliminary data.</text>
</comment>
<gene>
    <name evidence="2" type="ORF">EVAR_60553_1</name>
</gene>
<dbReference type="Proteomes" id="UP000299102">
    <property type="component" value="Unassembled WGS sequence"/>
</dbReference>
<sequence length="124" mass="15235">MEQKDTQIPYHVEIRGFYLIRANNNMRPPQKKPNFSETHSQKHKRERRCYPLFKIYERDCLEYWRLLRFWDVIRSEKLREAQWFLRLCTNTFDMPLEGVPFRAPRSRDSVTKPAVSVEQVYPKR</sequence>
<evidence type="ECO:0000256" key="1">
    <source>
        <dbReference type="SAM" id="MobiDB-lite"/>
    </source>
</evidence>
<accession>A0A4C1YHD4</accession>
<keyword evidence="3" id="KW-1185">Reference proteome</keyword>
<evidence type="ECO:0000313" key="3">
    <source>
        <dbReference type="Proteomes" id="UP000299102"/>
    </source>
</evidence>
<feature type="compositionally biased region" description="Polar residues" evidence="1">
    <location>
        <begin position="24"/>
        <end position="38"/>
    </location>
</feature>
<evidence type="ECO:0000313" key="2">
    <source>
        <dbReference type="EMBL" id="GBP74404.1"/>
    </source>
</evidence>